<evidence type="ECO:0000256" key="10">
    <source>
        <dbReference type="ARBA" id="ARBA00022853"/>
    </source>
</evidence>
<dbReference type="EMBL" id="KE346365">
    <property type="protein sequence ID" value="KJE93626.1"/>
    <property type="molecule type" value="Genomic_DNA"/>
</dbReference>
<keyword evidence="21" id="KW-1185">Reference proteome</keyword>
<feature type="binding site" evidence="16">
    <location>
        <position position="139"/>
    </location>
    <ligand>
        <name>substrate</name>
    </ligand>
</feature>
<name>A0A0D2UEX2_CAPO3</name>
<keyword evidence="9 14" id="KW-0378">Hydrolase</keyword>
<dbReference type="PANTHER" id="PTHR10625:SF14">
    <property type="entry name" value="HISTONE DEACETYLASE 8"/>
    <property type="match status" value="1"/>
</dbReference>
<dbReference type="InterPro" id="IPR023801">
    <property type="entry name" value="His_deacetylse_dom"/>
</dbReference>
<evidence type="ECO:0000256" key="8">
    <source>
        <dbReference type="ARBA" id="ARBA00022723"/>
    </source>
</evidence>
<evidence type="ECO:0000256" key="6">
    <source>
        <dbReference type="ARBA" id="ARBA00022490"/>
    </source>
</evidence>
<feature type="active site" description="Proton acceptor" evidence="15">
    <location>
        <position position="183"/>
    </location>
</feature>
<comment type="cofactor">
    <cofactor evidence="1">
        <name>a divalent metal cation</name>
        <dbReference type="ChEBI" id="CHEBI:60240"/>
    </cofactor>
</comment>
<dbReference type="Gene3D" id="3.40.800.20">
    <property type="entry name" value="Histone deacetylase domain"/>
    <property type="match status" value="1"/>
</dbReference>
<protein>
    <recommendedName>
        <fullName evidence="14">Histone deacetylase</fullName>
        <ecNumber evidence="14">3.5.1.98</ecNumber>
    </recommendedName>
</protein>
<dbReference type="OMA" id="DVPAGNM"/>
<evidence type="ECO:0000256" key="9">
    <source>
        <dbReference type="ARBA" id="ARBA00022801"/>
    </source>
</evidence>
<dbReference type="SUPFAM" id="SSF52768">
    <property type="entry name" value="Arginase/deacetylase"/>
    <property type="match status" value="1"/>
</dbReference>
<evidence type="ECO:0000256" key="2">
    <source>
        <dbReference type="ARBA" id="ARBA00004123"/>
    </source>
</evidence>
<evidence type="ECO:0000256" key="16">
    <source>
        <dbReference type="PIRSR" id="PIRSR037913-2"/>
    </source>
</evidence>
<dbReference type="EC" id="3.5.1.98" evidence="14"/>
<dbReference type="GO" id="GO:0046872">
    <property type="term" value="F:metal ion binding"/>
    <property type="evidence" value="ECO:0007669"/>
    <property type="project" value="UniProtKB-KW"/>
</dbReference>
<feature type="domain" description="Histone deacetylase" evidence="19">
    <location>
        <begin position="57"/>
        <end position="361"/>
    </location>
</feature>
<evidence type="ECO:0000256" key="3">
    <source>
        <dbReference type="ARBA" id="ARBA00004286"/>
    </source>
</evidence>
<dbReference type="OrthoDB" id="73273at2759"/>
<evidence type="ECO:0000313" key="20">
    <source>
        <dbReference type="EMBL" id="KJE93626.1"/>
    </source>
</evidence>
<dbReference type="GO" id="GO:0005634">
    <property type="term" value="C:nucleus"/>
    <property type="evidence" value="ECO:0007669"/>
    <property type="project" value="UniProtKB-SubCell"/>
</dbReference>
<evidence type="ECO:0000256" key="7">
    <source>
        <dbReference type="ARBA" id="ARBA00022491"/>
    </source>
</evidence>
<reference evidence="21" key="1">
    <citation type="submission" date="2011-02" db="EMBL/GenBank/DDBJ databases">
        <title>The Genome Sequence of Capsaspora owczarzaki ATCC 30864.</title>
        <authorList>
            <person name="Russ C."/>
            <person name="Cuomo C."/>
            <person name="Burger G."/>
            <person name="Gray M.W."/>
            <person name="Holland P.W.H."/>
            <person name="King N."/>
            <person name="Lang F.B.F."/>
            <person name="Roger A.J."/>
            <person name="Ruiz-Trillo I."/>
            <person name="Young S.K."/>
            <person name="Zeng Q."/>
            <person name="Gargeya S."/>
            <person name="Alvarado L."/>
            <person name="Berlin A."/>
            <person name="Chapman S.B."/>
            <person name="Chen Z."/>
            <person name="Freedman E."/>
            <person name="Gellesch M."/>
            <person name="Goldberg J."/>
            <person name="Griggs A."/>
            <person name="Gujja S."/>
            <person name="Heilman E."/>
            <person name="Heiman D."/>
            <person name="Howarth C."/>
            <person name="Mehta T."/>
            <person name="Neiman D."/>
            <person name="Pearson M."/>
            <person name="Roberts A."/>
            <person name="Saif S."/>
            <person name="Shea T."/>
            <person name="Shenoy N."/>
            <person name="Sisk P."/>
            <person name="Stolte C."/>
            <person name="Sykes S."/>
            <person name="White J."/>
            <person name="Yandava C."/>
            <person name="Haas B."/>
            <person name="Nusbaum C."/>
            <person name="Birren B."/>
        </authorList>
    </citation>
    <scope>NUCLEOTIDE SEQUENCE</scope>
    <source>
        <strain evidence="21">ATCC 30864</strain>
    </source>
</reference>
<dbReference type="STRING" id="595528.A0A0D2UEX2"/>
<keyword evidence="8 17" id="KW-0479">Metal-binding</keyword>
<feature type="region of interest" description="Disordered" evidence="18">
    <location>
        <begin position="107"/>
        <end position="126"/>
    </location>
</feature>
<feature type="binding site" evidence="17">
    <location>
        <position position="218"/>
    </location>
    <ligand>
        <name>a divalent metal cation</name>
        <dbReference type="ChEBI" id="CHEBI:60240"/>
    </ligand>
</feature>
<dbReference type="InterPro" id="IPR023696">
    <property type="entry name" value="Ureohydrolase_dom_sf"/>
</dbReference>
<dbReference type="eggNOG" id="KOG1342">
    <property type="taxonomic scope" value="Eukaryota"/>
</dbReference>
<dbReference type="PANTHER" id="PTHR10625">
    <property type="entry name" value="HISTONE DEACETYLASE HDAC1-RELATED"/>
    <property type="match status" value="1"/>
</dbReference>
<evidence type="ECO:0000256" key="1">
    <source>
        <dbReference type="ARBA" id="ARBA00001968"/>
    </source>
</evidence>
<evidence type="ECO:0000256" key="17">
    <source>
        <dbReference type="PIRSR" id="PIRSR037913-3"/>
    </source>
</evidence>
<feature type="region of interest" description="Disordered" evidence="18">
    <location>
        <begin position="16"/>
        <end position="36"/>
    </location>
</feature>
<evidence type="ECO:0000256" key="15">
    <source>
        <dbReference type="PIRSR" id="PIRSR037913-1"/>
    </source>
</evidence>
<keyword evidence="6" id="KW-0963">Cytoplasm</keyword>
<evidence type="ECO:0000259" key="19">
    <source>
        <dbReference type="Pfam" id="PF00850"/>
    </source>
</evidence>
<evidence type="ECO:0000256" key="14">
    <source>
        <dbReference type="PIRNR" id="PIRNR037913"/>
    </source>
</evidence>
<dbReference type="GO" id="GO:0005694">
    <property type="term" value="C:chromosome"/>
    <property type="evidence" value="ECO:0007669"/>
    <property type="project" value="UniProtKB-SubCell"/>
</dbReference>
<dbReference type="GO" id="GO:0031507">
    <property type="term" value="P:heterochromatin formation"/>
    <property type="evidence" value="ECO:0007669"/>
    <property type="project" value="TreeGrafter"/>
</dbReference>
<evidence type="ECO:0000256" key="18">
    <source>
        <dbReference type="SAM" id="MobiDB-lite"/>
    </source>
</evidence>
<proteinExistence type="inferred from homology"/>
<accession>A0A0D2UEX2</accession>
<dbReference type="RefSeq" id="XP_004348213.1">
    <property type="nucleotide sequence ID" value="XM_004348163.2"/>
</dbReference>
<keyword evidence="7" id="KW-0678">Repressor</keyword>
<gene>
    <name evidence="20" type="ORF">CAOG_004385</name>
</gene>
<dbReference type="PRINTS" id="PR01270">
    <property type="entry name" value="HDASUPER"/>
</dbReference>
<evidence type="ECO:0000256" key="5">
    <source>
        <dbReference type="ARBA" id="ARBA00022454"/>
    </source>
</evidence>
<feature type="binding site" evidence="17">
    <location>
        <position position="220"/>
    </location>
    <ligand>
        <name>a divalent metal cation</name>
        <dbReference type="ChEBI" id="CHEBI:60240"/>
    </ligand>
</feature>
<feature type="binding site" evidence="16">
    <location>
        <position position="346"/>
    </location>
    <ligand>
        <name>substrate</name>
    </ligand>
</feature>
<feature type="binding site" evidence="16">
    <location>
        <position position="191"/>
    </location>
    <ligand>
        <name>substrate</name>
    </ligand>
</feature>
<keyword evidence="11 14" id="KW-0805">Transcription regulation</keyword>
<dbReference type="PhylomeDB" id="A0A0D2UEX2"/>
<dbReference type="Pfam" id="PF00850">
    <property type="entry name" value="Hist_deacetyl"/>
    <property type="match status" value="1"/>
</dbReference>
<evidence type="ECO:0000256" key="11">
    <source>
        <dbReference type="ARBA" id="ARBA00023015"/>
    </source>
</evidence>
<dbReference type="GO" id="GO:0141221">
    <property type="term" value="F:histone deacetylase activity, hydrolytic mechanism"/>
    <property type="evidence" value="ECO:0007669"/>
    <property type="project" value="UniProtKB-EC"/>
</dbReference>
<evidence type="ECO:0000313" key="21">
    <source>
        <dbReference type="Proteomes" id="UP000008743"/>
    </source>
</evidence>
<dbReference type="InterPro" id="IPR003084">
    <property type="entry name" value="HDAC_I/II"/>
</dbReference>
<dbReference type="AlphaFoldDB" id="A0A0D2UEX2"/>
<dbReference type="Proteomes" id="UP000008743">
    <property type="component" value="Unassembled WGS sequence"/>
</dbReference>
<dbReference type="InterPro" id="IPR037138">
    <property type="entry name" value="His_deacetylse_dom_sf"/>
</dbReference>
<dbReference type="PIRSF" id="PIRSF037913">
    <property type="entry name" value="His_deacetylse_1"/>
    <property type="match status" value="1"/>
</dbReference>
<comment type="catalytic activity">
    <reaction evidence="14">
        <text>N(6)-acetyl-L-lysyl-[histone] + H2O = L-lysyl-[histone] + acetate</text>
        <dbReference type="Rhea" id="RHEA:58196"/>
        <dbReference type="Rhea" id="RHEA-COMP:9845"/>
        <dbReference type="Rhea" id="RHEA-COMP:11338"/>
        <dbReference type="ChEBI" id="CHEBI:15377"/>
        <dbReference type="ChEBI" id="CHEBI:29969"/>
        <dbReference type="ChEBI" id="CHEBI:30089"/>
        <dbReference type="ChEBI" id="CHEBI:61930"/>
        <dbReference type="EC" id="3.5.1.98"/>
    </reaction>
</comment>
<keyword evidence="12 14" id="KW-0804">Transcription</keyword>
<dbReference type="InParanoid" id="A0A0D2UEX2"/>
<dbReference type="InterPro" id="IPR000286">
    <property type="entry name" value="HDACs"/>
</dbReference>
<evidence type="ECO:0000256" key="12">
    <source>
        <dbReference type="ARBA" id="ARBA00023163"/>
    </source>
</evidence>
<sequence length="421" mass="45780">MAKRVADDDAAACTETNNKRIRSESETSAATAAGSDRRSVALVHSGAYIRACSRLPRMPERAILIATLMEAYGLHKHLQIVSPRLATADELMMFHTREYIEFLEQGCPEQDSDEESSDDERNDRKIGETRAQRFGLELDCPPFAGIYEYAQAVAGATLTAAELLMDSNEAHTIAINWHGGWHHGRPDCAAGFCYVNDAVLGILALRRRFDRVLYVDIDLHHGDGVERAFEHSDRVACVSLHKHAPGFYPGTGVLSDTGRGRGKGYTVNFPVADGLTDSQLAHIVQALVELAHERFQPNVIVLQCGVDTLVTDPYAAFNVTPVGVEQAVQSVLACKLPTLVLGGGGYHSPSVAKCFTSVTAHAILELEPLARSIPEHDFFEQYSPDYGLRISPSPSRPTLNTDAAIAAQLATIRGAAFQTAQ</sequence>
<organism evidence="20 21">
    <name type="scientific">Capsaspora owczarzaki (strain ATCC 30864)</name>
    <dbReference type="NCBI Taxonomy" id="595528"/>
    <lineage>
        <taxon>Eukaryota</taxon>
        <taxon>Filasterea</taxon>
        <taxon>Capsaspora</taxon>
    </lineage>
</organism>
<comment type="similarity">
    <text evidence="14">Belongs to the histone deacetylase family. HD Type 1 subfamily.</text>
</comment>
<feature type="binding site" evidence="17">
    <location>
        <position position="307"/>
    </location>
    <ligand>
        <name>a divalent metal cation</name>
        <dbReference type="ChEBI" id="CHEBI:60240"/>
    </ligand>
</feature>
<keyword evidence="13 14" id="KW-0539">Nucleus</keyword>
<keyword evidence="10 14" id="KW-0156">Chromatin regulator</keyword>
<evidence type="ECO:0000256" key="13">
    <source>
        <dbReference type="ARBA" id="ARBA00023242"/>
    </source>
</evidence>
<evidence type="ECO:0000256" key="4">
    <source>
        <dbReference type="ARBA" id="ARBA00004496"/>
    </source>
</evidence>
<dbReference type="CDD" id="cd10000">
    <property type="entry name" value="HDAC8"/>
    <property type="match status" value="1"/>
</dbReference>
<comment type="subcellular location">
    <subcellularLocation>
        <location evidence="3">Chromosome</location>
    </subcellularLocation>
    <subcellularLocation>
        <location evidence="4">Cytoplasm</location>
    </subcellularLocation>
    <subcellularLocation>
        <location evidence="2 14">Nucleus</location>
    </subcellularLocation>
</comment>
<dbReference type="GO" id="GO:0005737">
    <property type="term" value="C:cytoplasm"/>
    <property type="evidence" value="ECO:0007669"/>
    <property type="project" value="UniProtKB-SubCell"/>
</dbReference>
<keyword evidence="5" id="KW-0158">Chromosome</keyword>
<dbReference type="PRINTS" id="PR01271">
    <property type="entry name" value="HISDACETLASE"/>
</dbReference>